<feature type="region of interest" description="Disordered" evidence="1">
    <location>
        <begin position="1"/>
        <end position="70"/>
    </location>
</feature>
<dbReference type="Proteomes" id="UP000235023">
    <property type="component" value="Unassembled WGS sequence"/>
</dbReference>
<feature type="compositionally biased region" description="Low complexity" evidence="1">
    <location>
        <begin position="32"/>
        <end position="50"/>
    </location>
</feature>
<feature type="compositionally biased region" description="Basic residues" evidence="1">
    <location>
        <begin position="183"/>
        <end position="198"/>
    </location>
</feature>
<evidence type="ECO:0000313" key="2">
    <source>
        <dbReference type="EMBL" id="PLN83346.1"/>
    </source>
</evidence>
<proteinExistence type="predicted"/>
<feature type="region of interest" description="Disordered" evidence="1">
    <location>
        <begin position="262"/>
        <end position="297"/>
    </location>
</feature>
<feature type="region of interest" description="Disordered" evidence="1">
    <location>
        <begin position="116"/>
        <end position="250"/>
    </location>
</feature>
<protein>
    <submittedName>
        <fullName evidence="2">Uncharacterized protein</fullName>
    </submittedName>
</protein>
<gene>
    <name evidence="2" type="ORF">BDW42DRAFT_165245</name>
</gene>
<feature type="compositionally biased region" description="Basic and acidic residues" evidence="1">
    <location>
        <begin position="269"/>
        <end position="290"/>
    </location>
</feature>
<feature type="compositionally biased region" description="Low complexity" evidence="1">
    <location>
        <begin position="1"/>
        <end position="18"/>
    </location>
</feature>
<dbReference type="OrthoDB" id="5391950at2759"/>
<accession>A0A2J5I0N7</accession>
<feature type="compositionally biased region" description="Low complexity" evidence="1">
    <location>
        <begin position="144"/>
        <end position="156"/>
    </location>
</feature>
<feature type="compositionally biased region" description="Pro residues" evidence="1">
    <location>
        <begin position="159"/>
        <end position="174"/>
    </location>
</feature>
<keyword evidence="3" id="KW-1185">Reference proteome</keyword>
<evidence type="ECO:0000313" key="3">
    <source>
        <dbReference type="Proteomes" id="UP000235023"/>
    </source>
</evidence>
<sequence>MHEMTPTTSSPSTMVFTSPRHKRESSEASDCPSPAVSSPSTPLSATPSLPETERLREEGGDLGNHSPRAAVASRLGDLAIRGDRLFSTTPHIPHSPLSLSQEHLAAAVRSAHTGVFWPGSRDMPEPGVPIDNGTSPGGPMTDDQSQSQAQPQIQESLLLPPPPPPPPPPSPPRKSSPSVTPSPKKKPTSSPRKKRNQKRNPPSTSHQRNRRSPPPSTSSAAEDPLTWRDSEITGHDQTDPTDDGYGINGVGFKPTAAMAWMRSQKRRKQVAEWKNREARDERERRIDRRNGGGLDLHSIRNGAIRKKVKFDV</sequence>
<dbReference type="AlphaFoldDB" id="A0A2J5I0N7"/>
<organism evidence="2 3">
    <name type="scientific">Aspergillus taichungensis</name>
    <dbReference type="NCBI Taxonomy" id="482145"/>
    <lineage>
        <taxon>Eukaryota</taxon>
        <taxon>Fungi</taxon>
        <taxon>Dikarya</taxon>
        <taxon>Ascomycota</taxon>
        <taxon>Pezizomycotina</taxon>
        <taxon>Eurotiomycetes</taxon>
        <taxon>Eurotiomycetidae</taxon>
        <taxon>Eurotiales</taxon>
        <taxon>Aspergillaceae</taxon>
        <taxon>Aspergillus</taxon>
        <taxon>Aspergillus subgen. Circumdati</taxon>
    </lineage>
</organism>
<dbReference type="EMBL" id="KZ559520">
    <property type="protein sequence ID" value="PLN83346.1"/>
    <property type="molecule type" value="Genomic_DNA"/>
</dbReference>
<evidence type="ECO:0000256" key="1">
    <source>
        <dbReference type="SAM" id="MobiDB-lite"/>
    </source>
</evidence>
<name>A0A2J5I0N7_9EURO</name>
<reference evidence="3" key="1">
    <citation type="submission" date="2017-12" db="EMBL/GenBank/DDBJ databases">
        <authorList>
            <consortium name="DOE Joint Genome Institute"/>
            <person name="Mondo S.J."/>
            <person name="Kjaerbolling I."/>
            <person name="Vesth T.C."/>
            <person name="Frisvad J.C."/>
            <person name="Nybo J.L."/>
            <person name="Theobald S."/>
            <person name="Kuo A."/>
            <person name="Bowyer P."/>
            <person name="Matsuda Y."/>
            <person name="Lyhne E.K."/>
            <person name="Kogle M.E."/>
            <person name="Clum A."/>
            <person name="Lipzen A."/>
            <person name="Salamov A."/>
            <person name="Ngan C.Y."/>
            <person name="Daum C."/>
            <person name="Chiniquy J."/>
            <person name="Barry K."/>
            <person name="LaButti K."/>
            <person name="Haridas S."/>
            <person name="Simmons B.A."/>
            <person name="Magnuson J.K."/>
            <person name="Mortensen U.H."/>
            <person name="Larsen T.O."/>
            <person name="Grigoriev I.V."/>
            <person name="Baker S.E."/>
            <person name="Andersen M.R."/>
            <person name="Nordberg H.P."/>
            <person name="Cantor M.N."/>
            <person name="Hua S.X."/>
        </authorList>
    </citation>
    <scope>NUCLEOTIDE SEQUENCE [LARGE SCALE GENOMIC DNA]</scope>
    <source>
        <strain evidence="3">IBT 19404</strain>
    </source>
</reference>
<feature type="compositionally biased region" description="Basic and acidic residues" evidence="1">
    <location>
        <begin position="225"/>
        <end position="238"/>
    </location>
</feature>